<accession>A0A2N9AXW0</accession>
<evidence type="ECO:0000313" key="2">
    <source>
        <dbReference type="Proteomes" id="UP000233769"/>
    </source>
</evidence>
<evidence type="ECO:0000313" key="1">
    <source>
        <dbReference type="EMBL" id="SOR32128.1"/>
    </source>
</evidence>
<dbReference type="EMBL" id="LT962688">
    <property type="protein sequence ID" value="SOR32128.1"/>
    <property type="molecule type" value="Genomic_DNA"/>
</dbReference>
<reference evidence="2" key="1">
    <citation type="submission" date="2017-10" db="EMBL/GenBank/DDBJ databases">
        <authorList>
            <person name="Regsiter A."/>
            <person name="William W."/>
        </authorList>
    </citation>
    <scope>NUCLEOTIDE SEQUENCE [LARGE SCALE GENOMIC DNA]</scope>
</reference>
<name>A0A2N9AXW0_METEX</name>
<dbReference type="AlphaFoldDB" id="A0A2N9AXW0"/>
<gene>
    <name evidence="1" type="ORF">TK0001_5562</name>
</gene>
<protein>
    <submittedName>
        <fullName evidence="1">Uncharacterized protein</fullName>
    </submittedName>
</protein>
<sequence length="251" mass="27535">MRSLLAGSALRLSERNRRFLAFVVNETLSGRAERIKAYAIGVDVFGRGPCFDPSTDPIVRIEATRIRTALAVYYEGPGAADPFRIVLRPGSYIPEFVSAKAAPTSVREPMVEAPDAVHARSGQARISLVVIHRTDQRDRCAMATGEMFVQAVVRAAAGHGFRVFVIPHPERRAPAQAIQDLLRHSESVYALDVSVHGIAEGRRYAWSLSDLRSGEIRGSDFVDQVDEDPPVAARINTRAEAVARRVANVVH</sequence>
<dbReference type="Proteomes" id="UP000233769">
    <property type="component" value="Chromosome tk0001"/>
</dbReference>
<proteinExistence type="predicted"/>
<organism evidence="1 2">
    <name type="scientific">Methylorubrum extorquens</name>
    <name type="common">Methylobacterium dichloromethanicum</name>
    <name type="synonym">Methylobacterium extorquens</name>
    <dbReference type="NCBI Taxonomy" id="408"/>
    <lineage>
        <taxon>Bacteria</taxon>
        <taxon>Pseudomonadati</taxon>
        <taxon>Pseudomonadota</taxon>
        <taxon>Alphaproteobacteria</taxon>
        <taxon>Hyphomicrobiales</taxon>
        <taxon>Methylobacteriaceae</taxon>
        <taxon>Methylorubrum</taxon>
    </lineage>
</organism>